<accession>A0A445BWR3</accession>
<dbReference type="Proteomes" id="UP000289738">
    <property type="component" value="Chromosome A08"/>
</dbReference>
<evidence type="ECO:0000313" key="2">
    <source>
        <dbReference type="EMBL" id="RYR43170.1"/>
    </source>
</evidence>
<gene>
    <name evidence="2" type="ORF">Ahy_A08g039602</name>
</gene>
<feature type="domain" description="Transposase MuDR plant" evidence="1">
    <location>
        <begin position="57"/>
        <end position="108"/>
    </location>
</feature>
<sequence>MSDGASSSVFVIAREAILVASPSFVTDLNCDGDGQIDLKVMTQHGLLNDTGGLAEFQVSQQFQDKEEVVLIMKAYRIRHGVEYRVLESDHVKYHKKCKEFGNGCTWLI</sequence>
<evidence type="ECO:0000313" key="3">
    <source>
        <dbReference type="Proteomes" id="UP000289738"/>
    </source>
</evidence>
<dbReference type="InterPro" id="IPR004332">
    <property type="entry name" value="Transposase_MuDR"/>
</dbReference>
<dbReference type="AlphaFoldDB" id="A0A445BWR3"/>
<reference evidence="2 3" key="1">
    <citation type="submission" date="2019-01" db="EMBL/GenBank/DDBJ databases">
        <title>Sequencing of cultivated peanut Arachis hypogaea provides insights into genome evolution and oil improvement.</title>
        <authorList>
            <person name="Chen X."/>
        </authorList>
    </citation>
    <scope>NUCLEOTIDE SEQUENCE [LARGE SCALE GENOMIC DNA]</scope>
    <source>
        <strain evidence="3">cv. Fuhuasheng</strain>
        <tissue evidence="2">Leaves</tissue>
    </source>
</reference>
<name>A0A445BWR3_ARAHY</name>
<protein>
    <recommendedName>
        <fullName evidence="1">Transposase MuDR plant domain-containing protein</fullName>
    </recommendedName>
</protein>
<keyword evidence="3" id="KW-1185">Reference proteome</keyword>
<dbReference type="Pfam" id="PF03108">
    <property type="entry name" value="DBD_Tnp_Mut"/>
    <property type="match status" value="1"/>
</dbReference>
<evidence type="ECO:0000259" key="1">
    <source>
        <dbReference type="Pfam" id="PF03108"/>
    </source>
</evidence>
<proteinExistence type="predicted"/>
<dbReference type="EMBL" id="SDMP01000008">
    <property type="protein sequence ID" value="RYR43170.1"/>
    <property type="molecule type" value="Genomic_DNA"/>
</dbReference>
<comment type="caution">
    <text evidence="2">The sequence shown here is derived from an EMBL/GenBank/DDBJ whole genome shotgun (WGS) entry which is preliminary data.</text>
</comment>
<organism evidence="2 3">
    <name type="scientific">Arachis hypogaea</name>
    <name type="common">Peanut</name>
    <dbReference type="NCBI Taxonomy" id="3818"/>
    <lineage>
        <taxon>Eukaryota</taxon>
        <taxon>Viridiplantae</taxon>
        <taxon>Streptophyta</taxon>
        <taxon>Embryophyta</taxon>
        <taxon>Tracheophyta</taxon>
        <taxon>Spermatophyta</taxon>
        <taxon>Magnoliopsida</taxon>
        <taxon>eudicotyledons</taxon>
        <taxon>Gunneridae</taxon>
        <taxon>Pentapetalae</taxon>
        <taxon>rosids</taxon>
        <taxon>fabids</taxon>
        <taxon>Fabales</taxon>
        <taxon>Fabaceae</taxon>
        <taxon>Papilionoideae</taxon>
        <taxon>50 kb inversion clade</taxon>
        <taxon>dalbergioids sensu lato</taxon>
        <taxon>Dalbergieae</taxon>
        <taxon>Pterocarpus clade</taxon>
        <taxon>Arachis</taxon>
    </lineage>
</organism>